<name>A0A3A3F1N0_9GAMM</name>
<evidence type="ECO:0000256" key="1">
    <source>
        <dbReference type="SAM" id="SignalP"/>
    </source>
</evidence>
<feature type="signal peptide" evidence="1">
    <location>
        <begin position="1"/>
        <end position="19"/>
    </location>
</feature>
<evidence type="ECO:0000313" key="4">
    <source>
        <dbReference type="Proteomes" id="UP000265938"/>
    </source>
</evidence>
<dbReference type="PRINTS" id="PR01607">
    <property type="entry name" value="APYRASEFAMLY"/>
</dbReference>
<dbReference type="InterPro" id="IPR013320">
    <property type="entry name" value="ConA-like_dom_sf"/>
</dbReference>
<feature type="domain" description="Calcineurin-like phosphoesterase" evidence="2">
    <location>
        <begin position="180"/>
        <end position="390"/>
    </location>
</feature>
<dbReference type="PANTHER" id="PTHR11575:SF24">
    <property type="entry name" value="5'-NUCLEOTIDASE"/>
    <property type="match status" value="1"/>
</dbReference>
<dbReference type="GO" id="GO:0016787">
    <property type="term" value="F:hydrolase activity"/>
    <property type="evidence" value="ECO:0007669"/>
    <property type="project" value="InterPro"/>
</dbReference>
<dbReference type="Proteomes" id="UP000265938">
    <property type="component" value="Unassembled WGS sequence"/>
</dbReference>
<dbReference type="Pfam" id="PF00149">
    <property type="entry name" value="Metallophos"/>
    <property type="match status" value="1"/>
</dbReference>
<dbReference type="PANTHER" id="PTHR11575">
    <property type="entry name" value="5'-NUCLEOTIDASE-RELATED"/>
    <property type="match status" value="1"/>
</dbReference>
<keyword evidence="1" id="KW-0732">Signal</keyword>
<proteinExistence type="predicted"/>
<reference evidence="3 4" key="1">
    <citation type="submission" date="2018-09" db="EMBL/GenBank/DDBJ databases">
        <title>Identification of marine bacteria producing industrial enzymes.</title>
        <authorList>
            <person name="Cheng T.H."/>
            <person name="Saidin J."/>
            <person name="Muhd D.D."/>
            <person name="Isa M.N.M."/>
            <person name="Bakar M.F.A."/>
            <person name="Ismail N."/>
        </authorList>
    </citation>
    <scope>NUCLEOTIDE SEQUENCE [LARGE SCALE GENOMIC DNA]</scope>
    <source>
        <strain evidence="3 4">MNAD 1.6</strain>
    </source>
</reference>
<dbReference type="PROSITE" id="PS51257">
    <property type="entry name" value="PROKAR_LIPOPROTEIN"/>
    <property type="match status" value="1"/>
</dbReference>
<dbReference type="Gene3D" id="3.60.21.10">
    <property type="match status" value="1"/>
</dbReference>
<dbReference type="EMBL" id="QYSE01000003">
    <property type="protein sequence ID" value="RJF34459.1"/>
    <property type="molecule type" value="Genomic_DNA"/>
</dbReference>
<gene>
    <name evidence="3" type="ORF">D4741_13815</name>
</gene>
<protein>
    <submittedName>
        <fullName evidence="3">Metallophosphatase</fullName>
    </submittedName>
</protein>
<dbReference type="AlphaFoldDB" id="A0A3A3F1N0"/>
<organism evidence="3 4">
    <name type="scientific">Pseudoalteromonas gelatinilytica</name>
    <dbReference type="NCBI Taxonomy" id="1703256"/>
    <lineage>
        <taxon>Bacteria</taxon>
        <taxon>Pseudomonadati</taxon>
        <taxon>Pseudomonadota</taxon>
        <taxon>Gammaproteobacteria</taxon>
        <taxon>Alteromonadales</taxon>
        <taxon>Pseudoalteromonadaceae</taxon>
        <taxon>Pseudoalteromonas</taxon>
    </lineage>
</organism>
<accession>A0A3A3F1N0</accession>
<comment type="caution">
    <text evidence="3">The sequence shown here is derived from an EMBL/GenBank/DDBJ whole genome shotgun (WGS) entry which is preliminary data.</text>
</comment>
<dbReference type="SUPFAM" id="SSF56300">
    <property type="entry name" value="Metallo-dependent phosphatases"/>
    <property type="match status" value="1"/>
</dbReference>
<dbReference type="SUPFAM" id="SSF49899">
    <property type="entry name" value="Concanavalin A-like lectins/glucanases"/>
    <property type="match status" value="1"/>
</dbReference>
<dbReference type="GO" id="GO:0009166">
    <property type="term" value="P:nucleotide catabolic process"/>
    <property type="evidence" value="ECO:0007669"/>
    <property type="project" value="InterPro"/>
</dbReference>
<evidence type="ECO:0000313" key="3">
    <source>
        <dbReference type="EMBL" id="RJF34459.1"/>
    </source>
</evidence>
<feature type="chain" id="PRO_5017294294" evidence="1">
    <location>
        <begin position="20"/>
        <end position="907"/>
    </location>
</feature>
<dbReference type="RefSeq" id="WP_119853416.1">
    <property type="nucleotide sequence ID" value="NZ_QYSE01000003.1"/>
</dbReference>
<dbReference type="InterPro" id="IPR004843">
    <property type="entry name" value="Calcineurin-like_PHP"/>
</dbReference>
<dbReference type="InterPro" id="IPR029052">
    <property type="entry name" value="Metallo-depent_PP-like"/>
</dbReference>
<dbReference type="InterPro" id="IPR006179">
    <property type="entry name" value="5_nucleotidase/apyrase"/>
</dbReference>
<sequence length="907" mass="99633">MRFNTQLLVIILTSLLLTACGGDKTTKEVATAPDQSGLIISVENGLSAAFAQGDVTLNAISNTVTTDTTFTYTETSASSTDIEQGIVSSIHTFRPNNLIFAEPLSLAIKLPDEQTNLAFSIVQLVDEQWQTLSTEQSDDGFAVSAITEFGSFALMSRTVPAASKTIGEQCNDTASNQTVRFIHVADLHARFGFKEQLFSRIRSYYDKAKLENPNTLFTNGGDDYEKGTVAEQTSQGLATVEAIKAMAFDVRVIGNHDYAWGPEQLLDFADDDNAIVLSSNTEYDGSSETSFAGVDFSVVQVGCLRIGFFGMTSVPWNELDVPIEEEPIPDFIANFKMNWQWQDVAEQIVNQYRQDVDYMVMVSHLGEGTDTRIAQNVAGIDLVLGGHTHGGESYQTLDNGSIVIQPNFFAQGLTDLTLTFNLEDKTLAGVDYNTVATTSITTQDESTKNAIDEIMGRYAPDANTEIAVSENYPTAEELTTITAKAAMQQFPEIDAALLDASQVQDRWLPGTLTQEDFHAAFKVERQPSNTPGFNSIYQVAVTGSQLKSMRESQPEWVSVVPDNLDDASTYQVALFKGPALNSGLFFPALPSLEAQLVAESWWLLDNYARARTSQCLYLDTDNTLNACKTDDAVTVWNFNNPEQGFSSDVGPATLSFFDPEDKNWGPEDSQFATTTELEIADLPTGASGVLAFARHSPTQGLTLTANSAANGDYQTEGLIADYTLVMDIMWPEQSTNEWRSLLQTDITNSDDADLYVSRDNAIGIATSDSGYFGELLANSWHRIAFVFYAAPNNGALKIYLDGELIGIKDEGEINERWAINNAALLLTDNDYETKPGYLNALLFAGRAMTDDEIANMGSAQQQLSFTQSTRTLNQVVERHYQAAPQIIDNPWLQQRSKFFNKARQTVN</sequence>
<dbReference type="Gene3D" id="2.60.120.200">
    <property type="match status" value="1"/>
</dbReference>
<evidence type="ECO:0000259" key="2">
    <source>
        <dbReference type="Pfam" id="PF00149"/>
    </source>
</evidence>